<evidence type="ECO:0000313" key="8">
    <source>
        <dbReference type="EMBL" id="EPY06546.1"/>
    </source>
</evidence>
<reference evidence="8 9" key="1">
    <citation type="submission" date="2013-05" db="EMBL/GenBank/DDBJ databases">
        <authorList>
            <person name="Strain E.A."/>
            <person name="Brown E."/>
            <person name="Allard M.W."/>
            <person name="Luo Y.L."/>
        </authorList>
    </citation>
    <scope>NUCLEOTIDE SEQUENCE [LARGE SCALE GENOMIC DNA]</scope>
    <source>
        <strain evidence="8 9">TS-15</strain>
    </source>
</reference>
<feature type="binding site" evidence="5">
    <location>
        <position position="275"/>
    </location>
    <ligand>
        <name>NAD(+)</name>
        <dbReference type="ChEBI" id="CHEBI:57540"/>
    </ligand>
</feature>
<dbReference type="SUPFAM" id="SSF51735">
    <property type="entry name" value="NAD(P)-binding Rossmann-fold domains"/>
    <property type="match status" value="1"/>
</dbReference>
<evidence type="ECO:0000256" key="1">
    <source>
        <dbReference type="ARBA" id="ARBA00005086"/>
    </source>
</evidence>
<dbReference type="GO" id="GO:0006635">
    <property type="term" value="P:fatty acid beta-oxidation"/>
    <property type="evidence" value="ECO:0007669"/>
    <property type="project" value="TreeGrafter"/>
</dbReference>
<accession>S9TWF0</accession>
<dbReference type="SUPFAM" id="SSF48179">
    <property type="entry name" value="6-phosphogluconate dehydrogenase C-terminal domain-like"/>
    <property type="match status" value="1"/>
</dbReference>
<dbReference type="InterPro" id="IPR006176">
    <property type="entry name" value="3-OHacyl-CoA_DH_NAD-bd"/>
</dbReference>
<proteinExistence type="inferred from homology"/>
<evidence type="ECO:0000259" key="7">
    <source>
        <dbReference type="Pfam" id="PF02737"/>
    </source>
</evidence>
<keyword evidence="3" id="KW-0560">Oxidoreductase</keyword>
<dbReference type="Pfam" id="PF02737">
    <property type="entry name" value="3HCDH_N"/>
    <property type="match status" value="1"/>
</dbReference>
<dbReference type="Gene3D" id="3.40.50.720">
    <property type="entry name" value="NAD(P)-binding Rossmann-like Domain"/>
    <property type="match status" value="1"/>
</dbReference>
<feature type="binding site" evidence="5">
    <location>
        <position position="120"/>
    </location>
    <ligand>
        <name>NAD(+)</name>
        <dbReference type="ChEBI" id="CHEBI:57540"/>
    </ligand>
</feature>
<dbReference type="AlphaFoldDB" id="S9TWF0"/>
<dbReference type="GO" id="GO:0070403">
    <property type="term" value="F:NAD+ binding"/>
    <property type="evidence" value="ECO:0007669"/>
    <property type="project" value="InterPro"/>
</dbReference>
<evidence type="ECO:0000256" key="4">
    <source>
        <dbReference type="PIRSR" id="PIRSR000105-1"/>
    </source>
</evidence>
<feature type="binding site" evidence="5">
    <location>
        <begin position="10"/>
        <end position="15"/>
    </location>
    <ligand>
        <name>NAD(+)</name>
        <dbReference type="ChEBI" id="CHEBI:57540"/>
    </ligand>
</feature>
<dbReference type="PATRIC" id="fig|1117108.3.peg.3198"/>
<dbReference type="eggNOG" id="COG1250">
    <property type="taxonomic scope" value="Bacteria"/>
</dbReference>
<sequence>MSNQTVAIVGAGVMGCATALDLARHGYEVLLKDISSDALHRAKHVIKQEYRAAGMIRNEYLSVDLNTIYERIFIQDDYANFERADVIVENVSEDLEKKTAVYAELAEVCSSKALFALNTSCISITKLASHLPDPSRVIGVHFMNPVPLKEMVEVIRGYHTSKETEDEMVAFLRTVGKKPVVIDDLPGFVSNRLSHLFMNEAAYLVQDGIATAKQVDQIMKQGFHHKMGPLETADLIGLDTVVHSLEVLYDSYQDPKYRCCPLLKKMVDAGLWGRKSGRGFYDYSDGGYV</sequence>
<feature type="domain" description="3-hydroxyacyl-CoA dehydrogenase C-terminal" evidence="6">
    <location>
        <begin position="187"/>
        <end position="283"/>
    </location>
</feature>
<dbReference type="Gene3D" id="1.10.1040.10">
    <property type="entry name" value="N-(1-d-carboxylethyl)-l-norvaline Dehydrogenase, domain 2"/>
    <property type="match status" value="1"/>
</dbReference>
<dbReference type="RefSeq" id="WP_021260397.1">
    <property type="nucleotide sequence ID" value="NZ_ATMT01000054.1"/>
</dbReference>
<evidence type="ECO:0000256" key="2">
    <source>
        <dbReference type="ARBA" id="ARBA00009463"/>
    </source>
</evidence>
<dbReference type="InterPro" id="IPR013328">
    <property type="entry name" value="6PGD_dom2"/>
</dbReference>
<feature type="binding site" evidence="5">
    <location>
        <position position="98"/>
    </location>
    <ligand>
        <name>NAD(+)</name>
        <dbReference type="ChEBI" id="CHEBI:57540"/>
    </ligand>
</feature>
<dbReference type="PANTHER" id="PTHR48075:SF5">
    <property type="entry name" value="3-HYDROXYBUTYRYL-COA DEHYDROGENASE"/>
    <property type="match status" value="1"/>
</dbReference>
<dbReference type="Pfam" id="PF00725">
    <property type="entry name" value="3HCDH"/>
    <property type="match status" value="1"/>
</dbReference>
<dbReference type="EMBL" id="ATMT01000054">
    <property type="protein sequence ID" value="EPY06546.1"/>
    <property type="molecule type" value="Genomic_DNA"/>
</dbReference>
<dbReference type="InterPro" id="IPR036291">
    <property type="entry name" value="NAD(P)-bd_dom_sf"/>
</dbReference>
<dbReference type="InterPro" id="IPR022694">
    <property type="entry name" value="3-OHacyl-CoA_DH"/>
</dbReference>
<evidence type="ECO:0000259" key="6">
    <source>
        <dbReference type="Pfam" id="PF00725"/>
    </source>
</evidence>
<evidence type="ECO:0000256" key="3">
    <source>
        <dbReference type="ARBA" id="ARBA00023002"/>
    </source>
</evidence>
<organism evidence="8 9">
    <name type="scientific">Paenibacillus alvei TS-15</name>
    <dbReference type="NCBI Taxonomy" id="1117108"/>
    <lineage>
        <taxon>Bacteria</taxon>
        <taxon>Bacillati</taxon>
        <taxon>Bacillota</taxon>
        <taxon>Bacilli</taxon>
        <taxon>Bacillales</taxon>
        <taxon>Paenibacillaceae</taxon>
        <taxon>Paenibacillus</taxon>
    </lineage>
</organism>
<protein>
    <submittedName>
        <fullName evidence="8">3-hydroxyacyl-CoA dehydrogenase</fullName>
    </submittedName>
</protein>
<feature type="site" description="Important for catalytic activity" evidence="4">
    <location>
        <position position="141"/>
    </location>
</feature>
<dbReference type="Proteomes" id="UP000015344">
    <property type="component" value="Unassembled WGS sequence"/>
</dbReference>
<feature type="domain" description="3-hydroxyacyl-CoA dehydrogenase NAD binding" evidence="7">
    <location>
        <begin position="5"/>
        <end position="184"/>
    </location>
</feature>
<feature type="binding site" evidence="5">
    <location>
        <position position="33"/>
    </location>
    <ligand>
        <name>NAD(+)</name>
        <dbReference type="ChEBI" id="CHEBI:57540"/>
    </ligand>
</feature>
<name>S9TWF0_PAEAL</name>
<keyword evidence="5" id="KW-0520">NAD</keyword>
<evidence type="ECO:0000256" key="5">
    <source>
        <dbReference type="PIRSR" id="PIRSR000105-2"/>
    </source>
</evidence>
<gene>
    <name evidence="8" type="ORF">PAALTS15_15401</name>
</gene>
<feature type="binding site" evidence="5">
    <location>
        <position position="144"/>
    </location>
    <ligand>
        <name>NAD(+)</name>
        <dbReference type="ChEBI" id="CHEBI:57540"/>
    </ligand>
</feature>
<evidence type="ECO:0000313" key="9">
    <source>
        <dbReference type="Proteomes" id="UP000015344"/>
    </source>
</evidence>
<comment type="similarity">
    <text evidence="2">Belongs to the 3-hydroxyacyl-CoA dehydrogenase family.</text>
</comment>
<comment type="pathway">
    <text evidence="1">Lipid metabolism; butanoate metabolism.</text>
</comment>
<dbReference type="InterPro" id="IPR006108">
    <property type="entry name" value="3HC_DH_C"/>
</dbReference>
<dbReference type="GO" id="GO:0008691">
    <property type="term" value="F:3-hydroxybutyryl-CoA dehydrogenase activity"/>
    <property type="evidence" value="ECO:0007669"/>
    <property type="project" value="TreeGrafter"/>
</dbReference>
<dbReference type="PANTHER" id="PTHR48075">
    <property type="entry name" value="3-HYDROXYACYL-COA DEHYDROGENASE FAMILY PROTEIN"/>
    <property type="match status" value="1"/>
</dbReference>
<feature type="binding site" evidence="5">
    <location>
        <position position="93"/>
    </location>
    <ligand>
        <name>NAD(+)</name>
        <dbReference type="ChEBI" id="CHEBI:57540"/>
    </ligand>
</feature>
<dbReference type="InterPro" id="IPR008927">
    <property type="entry name" value="6-PGluconate_DH-like_C_sf"/>
</dbReference>
<dbReference type="PIRSF" id="PIRSF000105">
    <property type="entry name" value="HCDH"/>
    <property type="match status" value="1"/>
</dbReference>
<comment type="caution">
    <text evidence="8">The sequence shown here is derived from an EMBL/GenBank/DDBJ whole genome shotgun (WGS) entry which is preliminary data.</text>
</comment>